<organism evidence="1 2">
    <name type="scientific">Sphingomonas rubra</name>
    <dbReference type="NCBI Taxonomy" id="634430"/>
    <lineage>
        <taxon>Bacteria</taxon>
        <taxon>Pseudomonadati</taxon>
        <taxon>Pseudomonadota</taxon>
        <taxon>Alphaproteobacteria</taxon>
        <taxon>Sphingomonadales</taxon>
        <taxon>Sphingomonadaceae</taxon>
        <taxon>Sphingomonas</taxon>
    </lineage>
</organism>
<gene>
    <name evidence="1" type="ORF">SAMN04488241_107169</name>
</gene>
<protein>
    <submittedName>
        <fullName evidence="1">Uncharacterized protein</fullName>
    </submittedName>
</protein>
<dbReference type="Proteomes" id="UP000199586">
    <property type="component" value="Unassembled WGS sequence"/>
</dbReference>
<sequence length="127" mass="13928">MSASQKLFLMVDEPHSYAQLVSGPDAFAAVEGHYTTLDAWCSPSPDADISEEFLLFLYEVPAHLADDLSERFEDLDGDELANQVSVFTRENPSVAPVEVNVTYTAVEGAKASKLPAFPDLFSGRRED</sequence>
<proteinExistence type="predicted"/>
<reference evidence="1 2" key="1">
    <citation type="submission" date="2016-10" db="EMBL/GenBank/DDBJ databases">
        <authorList>
            <person name="de Groot N.N."/>
        </authorList>
    </citation>
    <scope>NUCLEOTIDE SEQUENCE [LARGE SCALE GENOMIC DNA]</scope>
    <source>
        <strain evidence="1 2">CGMCC 1.9113</strain>
    </source>
</reference>
<dbReference type="EMBL" id="FOXP01000007">
    <property type="protein sequence ID" value="SFP79884.1"/>
    <property type="molecule type" value="Genomic_DNA"/>
</dbReference>
<dbReference type="STRING" id="634430.SAMN04488241_107169"/>
<accession>A0A1I5TA09</accession>
<evidence type="ECO:0000313" key="2">
    <source>
        <dbReference type="Proteomes" id="UP000199586"/>
    </source>
</evidence>
<name>A0A1I5TA09_9SPHN</name>
<dbReference type="AlphaFoldDB" id="A0A1I5TA09"/>
<keyword evidence="2" id="KW-1185">Reference proteome</keyword>
<evidence type="ECO:0000313" key="1">
    <source>
        <dbReference type="EMBL" id="SFP79884.1"/>
    </source>
</evidence>